<accession>A0A7C4NUH1</accession>
<evidence type="ECO:0000313" key="2">
    <source>
        <dbReference type="EMBL" id="HGQ86361.1"/>
    </source>
</evidence>
<proteinExistence type="predicted"/>
<protein>
    <submittedName>
        <fullName evidence="2">Uncharacterized protein</fullName>
    </submittedName>
</protein>
<evidence type="ECO:0000256" key="1">
    <source>
        <dbReference type="SAM" id="SignalP"/>
    </source>
</evidence>
<dbReference type="AlphaFoldDB" id="A0A7C4NUH1"/>
<feature type="chain" id="PRO_5027722801" evidence="1">
    <location>
        <begin position="22"/>
        <end position="682"/>
    </location>
</feature>
<sequence length="682" mass="78986">MKTFKYLIICIFLLMVQPAIASESPDTLNEETIKNFRYHLKYSGQIVTLKNGEYKTQLRPGNEEDIKNYISVKIEKYGIFKPNFSLPFAIVILSENFGGSGVFFEITALVNENGKIVQTNSIKLGDRVVVKDLKFQPGFVTFRDRERDSIYLSLLTHRETDPSCCPTKLEMLCFTLVRDENKEIKLLTCEEADIKYPLPVVKKPALYLYPTTNQKVKVVLLPKGRITKTIPKYKDKWIVSASPNGLIDNKYPYLFYEVELDSISLPKEGWIVKTSDLENWFNNNLPKLGLSHKEIKDFKEYWLNELKGYPYYKIRLLSQDFLDENMAVKINPKPDTFIRVIFYFEGTYDNKEKLKEPTIKIPARKGFSVVEWGGILKTSDKSDVKSPHYSFFAEEKGLLVLRSLSIENHKIKIRVNTNGCTDKNSINVIIKKSSKIDPKVPDYEITFVREKADNCKAFLPDGEVIEYDLKKDFNIEIPYTLKVNNPVIPFTKDDPYFTIVKVKEEVQEEIIKGEQGEFIRGAIQEMITDIRRDIKNATIYSIQQEIKRYKKSSEVEKVKKLENELHKIKQIKDEDFQIPEDFGGAKPNFEDLINLSFGPIYPCRAKQTEIIVDKKISVGDIVNVKGMTKSGPFYHVAGIRRDVLEKIQVGKTYKVSLCLVYKREYFGFIPNYYVYLAEINKE</sequence>
<keyword evidence="1" id="KW-0732">Signal</keyword>
<gene>
    <name evidence="2" type="ORF">ENT66_08900</name>
</gene>
<name>A0A7C4NUH1_9BACT</name>
<reference evidence="2" key="1">
    <citation type="journal article" date="2020" name="mSystems">
        <title>Genome- and Community-Level Interaction Insights into Carbon Utilization and Element Cycling Functions of Hydrothermarchaeota in Hydrothermal Sediment.</title>
        <authorList>
            <person name="Zhou Z."/>
            <person name="Liu Y."/>
            <person name="Xu W."/>
            <person name="Pan J."/>
            <person name="Luo Z.H."/>
            <person name="Li M."/>
        </authorList>
    </citation>
    <scope>NUCLEOTIDE SEQUENCE [LARGE SCALE GENOMIC DNA]</scope>
    <source>
        <strain evidence="2">SpSt-6</strain>
    </source>
</reference>
<feature type="signal peptide" evidence="1">
    <location>
        <begin position="1"/>
        <end position="21"/>
    </location>
</feature>
<comment type="caution">
    <text evidence="2">The sequence shown here is derived from an EMBL/GenBank/DDBJ whole genome shotgun (WGS) entry which is preliminary data.</text>
</comment>
<organism evidence="2">
    <name type="scientific">Thermodesulfobacterium geofontis</name>
    <dbReference type="NCBI Taxonomy" id="1295609"/>
    <lineage>
        <taxon>Bacteria</taxon>
        <taxon>Pseudomonadati</taxon>
        <taxon>Thermodesulfobacteriota</taxon>
        <taxon>Thermodesulfobacteria</taxon>
        <taxon>Thermodesulfobacteriales</taxon>
        <taxon>Thermodesulfobacteriaceae</taxon>
        <taxon>Thermodesulfobacterium</taxon>
    </lineage>
</organism>
<dbReference type="EMBL" id="DSZN01000138">
    <property type="protein sequence ID" value="HGQ86361.1"/>
    <property type="molecule type" value="Genomic_DNA"/>
</dbReference>